<name>A0AAD5SGS5_9FUNG</name>
<dbReference type="InterPro" id="IPR024528">
    <property type="entry name" value="ThrE_2"/>
</dbReference>
<gene>
    <name evidence="9" type="ORF">HK097_001761</name>
</gene>
<dbReference type="GO" id="GO:0022857">
    <property type="term" value="F:transmembrane transporter activity"/>
    <property type="evidence" value="ECO:0007669"/>
    <property type="project" value="InterPro"/>
</dbReference>
<evidence type="ECO:0000256" key="6">
    <source>
        <dbReference type="SAM" id="Phobius"/>
    </source>
</evidence>
<feature type="transmembrane region" description="Helical" evidence="6">
    <location>
        <begin position="340"/>
        <end position="363"/>
    </location>
</feature>
<comment type="similarity">
    <text evidence="5">Belongs to the ThrE exporter (TC 2.A.79) family.</text>
</comment>
<keyword evidence="4 6" id="KW-0472">Membrane</keyword>
<feature type="transmembrane region" description="Helical" evidence="6">
    <location>
        <begin position="421"/>
        <end position="438"/>
    </location>
</feature>
<feature type="transmembrane region" description="Helical" evidence="6">
    <location>
        <begin position="282"/>
        <end position="300"/>
    </location>
</feature>
<evidence type="ECO:0000313" key="9">
    <source>
        <dbReference type="EMBL" id="KAJ3054468.1"/>
    </source>
</evidence>
<evidence type="ECO:0000256" key="3">
    <source>
        <dbReference type="ARBA" id="ARBA00022989"/>
    </source>
</evidence>
<evidence type="ECO:0000259" key="8">
    <source>
        <dbReference type="Pfam" id="PF12821"/>
    </source>
</evidence>
<dbReference type="Proteomes" id="UP001212841">
    <property type="component" value="Unassembled WGS sequence"/>
</dbReference>
<feature type="domain" description="Threonine/serine exporter-like N-terminal" evidence="7">
    <location>
        <begin position="132"/>
        <end position="358"/>
    </location>
</feature>
<feature type="transmembrane region" description="Helical" evidence="6">
    <location>
        <begin position="233"/>
        <end position="252"/>
    </location>
</feature>
<dbReference type="PANTHER" id="PTHR31082">
    <property type="entry name" value="PHEROMONE-REGULATED MEMBRANE PROTEIN 10"/>
    <property type="match status" value="1"/>
</dbReference>
<keyword evidence="2 6" id="KW-0812">Transmembrane</keyword>
<evidence type="ECO:0000313" key="10">
    <source>
        <dbReference type="Proteomes" id="UP001212841"/>
    </source>
</evidence>
<protein>
    <submittedName>
        <fullName evidence="9">Uncharacterized protein</fullName>
    </submittedName>
</protein>
<organism evidence="9 10">
    <name type="scientific">Rhizophlyctis rosea</name>
    <dbReference type="NCBI Taxonomy" id="64517"/>
    <lineage>
        <taxon>Eukaryota</taxon>
        <taxon>Fungi</taxon>
        <taxon>Fungi incertae sedis</taxon>
        <taxon>Chytridiomycota</taxon>
        <taxon>Chytridiomycota incertae sedis</taxon>
        <taxon>Chytridiomycetes</taxon>
        <taxon>Rhizophlyctidales</taxon>
        <taxon>Rhizophlyctidaceae</taxon>
        <taxon>Rhizophlyctis</taxon>
    </lineage>
</organism>
<dbReference type="Pfam" id="PF06738">
    <property type="entry name" value="ThrE"/>
    <property type="match status" value="1"/>
</dbReference>
<sequence>MQPIQNPEINDGTSLFNIPSTEDLAALERANALLERQLELLNHCAGLRQRFTTFHQHAENVEEISVGVREIVTDSEKNNGDIEMDRADSAYADNDIRLTATTFTNDTIVKVALPPSPPTTATARALMYSLLKALHSYGAPSHRLETIMQAVGEGLFTPCTLYYLPTFLILHFHTTSTAAAEHQLLKSRGGMNFSKLDPLYELCKKIIRREICHGSAVASLEEIVGASDPFHELLIVAMYPLSAFTSAIMFFHGGWKDAGMSALLACIPAGLRLVANRWSFLWWTYELLSCVLVSLVASLLSQHFCYSSVLLSAIVSLLPGYTITSAMLESVTRNIVSGSVRLAYVAAYLCFMSLGATLSPLLVTAFRGQGFLRQPPVADGVCGLEQTIQVHYTWLILMVPLYVVSYNYYLQIPYRMWPSTLYTAIAGYAAGFLTKRIFHCPPELNALAAALAIGLLANVHSKFTNRISSHAIVAGVFVQVPGSWGMRGVLAFAYGEVERGIYWTYQMLVICVAIAAAL</sequence>
<feature type="transmembrane region" description="Helical" evidence="6">
    <location>
        <begin position="472"/>
        <end position="494"/>
    </location>
</feature>
<dbReference type="EMBL" id="JADGJD010000136">
    <property type="protein sequence ID" value="KAJ3054468.1"/>
    <property type="molecule type" value="Genomic_DNA"/>
</dbReference>
<feature type="transmembrane region" description="Helical" evidence="6">
    <location>
        <begin position="391"/>
        <end position="409"/>
    </location>
</feature>
<feature type="transmembrane region" description="Helical" evidence="6">
    <location>
        <begin position="444"/>
        <end position="460"/>
    </location>
</feature>
<comment type="caution">
    <text evidence="9">The sequence shown here is derived from an EMBL/GenBank/DDBJ whole genome shotgun (WGS) entry which is preliminary data.</text>
</comment>
<feature type="transmembrane region" description="Helical" evidence="6">
    <location>
        <begin position="500"/>
        <end position="517"/>
    </location>
</feature>
<keyword evidence="3 6" id="KW-1133">Transmembrane helix</keyword>
<evidence type="ECO:0000256" key="2">
    <source>
        <dbReference type="ARBA" id="ARBA00022692"/>
    </source>
</evidence>
<feature type="domain" description="Threonine/Serine exporter ThrE" evidence="8">
    <location>
        <begin position="397"/>
        <end position="518"/>
    </location>
</feature>
<dbReference type="PANTHER" id="PTHR31082:SF4">
    <property type="entry name" value="PHEROMONE-REGULATED MEMBRANE PROTEIN 10"/>
    <property type="match status" value="1"/>
</dbReference>
<dbReference type="InterPro" id="IPR010619">
    <property type="entry name" value="ThrE-like_N"/>
</dbReference>
<accession>A0AAD5SGS5</accession>
<feature type="transmembrane region" description="Helical" evidence="6">
    <location>
        <begin position="306"/>
        <end position="328"/>
    </location>
</feature>
<evidence type="ECO:0000256" key="4">
    <source>
        <dbReference type="ARBA" id="ARBA00023136"/>
    </source>
</evidence>
<dbReference type="GO" id="GO:0016020">
    <property type="term" value="C:membrane"/>
    <property type="evidence" value="ECO:0007669"/>
    <property type="project" value="UniProtKB-SubCell"/>
</dbReference>
<comment type="subcellular location">
    <subcellularLocation>
        <location evidence="1">Membrane</location>
        <topology evidence="1">Multi-pass membrane protein</topology>
    </subcellularLocation>
</comment>
<reference evidence="9" key="1">
    <citation type="submission" date="2020-05" db="EMBL/GenBank/DDBJ databases">
        <title>Phylogenomic resolution of chytrid fungi.</title>
        <authorList>
            <person name="Stajich J.E."/>
            <person name="Amses K."/>
            <person name="Simmons R."/>
            <person name="Seto K."/>
            <person name="Myers J."/>
            <person name="Bonds A."/>
            <person name="Quandt C.A."/>
            <person name="Barry K."/>
            <person name="Liu P."/>
            <person name="Grigoriev I."/>
            <person name="Longcore J.E."/>
            <person name="James T.Y."/>
        </authorList>
    </citation>
    <scope>NUCLEOTIDE SEQUENCE</scope>
    <source>
        <strain evidence="9">JEL0318</strain>
    </source>
</reference>
<dbReference type="AlphaFoldDB" id="A0AAD5SGS5"/>
<dbReference type="Pfam" id="PF12821">
    <property type="entry name" value="ThrE_2"/>
    <property type="match status" value="1"/>
</dbReference>
<evidence type="ECO:0000259" key="7">
    <source>
        <dbReference type="Pfam" id="PF06738"/>
    </source>
</evidence>
<dbReference type="InterPro" id="IPR051361">
    <property type="entry name" value="ThrE/Ser_Exporter"/>
</dbReference>
<proteinExistence type="inferred from homology"/>
<keyword evidence="10" id="KW-1185">Reference proteome</keyword>
<evidence type="ECO:0000256" key="5">
    <source>
        <dbReference type="ARBA" id="ARBA00034125"/>
    </source>
</evidence>
<evidence type="ECO:0000256" key="1">
    <source>
        <dbReference type="ARBA" id="ARBA00004141"/>
    </source>
</evidence>